<name>A0A7M7GA52_STRPU</name>
<feature type="transmembrane region" description="Helical" evidence="2">
    <location>
        <begin position="57"/>
        <end position="76"/>
    </location>
</feature>
<organism evidence="3 4">
    <name type="scientific">Strongylocentrotus purpuratus</name>
    <name type="common">Purple sea urchin</name>
    <dbReference type="NCBI Taxonomy" id="7668"/>
    <lineage>
        <taxon>Eukaryota</taxon>
        <taxon>Metazoa</taxon>
        <taxon>Echinodermata</taxon>
        <taxon>Eleutherozoa</taxon>
        <taxon>Echinozoa</taxon>
        <taxon>Echinoidea</taxon>
        <taxon>Euechinoidea</taxon>
        <taxon>Echinacea</taxon>
        <taxon>Camarodonta</taxon>
        <taxon>Echinidea</taxon>
        <taxon>Strongylocentrotidae</taxon>
        <taxon>Strongylocentrotus</taxon>
    </lineage>
</organism>
<dbReference type="PANTHER" id="PTHR11360:SF303">
    <property type="entry name" value="MAJOR FACILITATOR SUPERFAMILY (MFS) PROFILE DOMAIN-CONTAINING PROTEIN"/>
    <property type="match status" value="1"/>
</dbReference>
<reference evidence="3" key="2">
    <citation type="submission" date="2021-01" db="UniProtKB">
        <authorList>
            <consortium name="EnsemblMetazoa"/>
        </authorList>
    </citation>
    <scope>IDENTIFICATION</scope>
</reference>
<reference evidence="4" key="1">
    <citation type="submission" date="2015-02" db="EMBL/GenBank/DDBJ databases">
        <title>Genome sequencing for Strongylocentrotus purpuratus.</title>
        <authorList>
            <person name="Murali S."/>
            <person name="Liu Y."/>
            <person name="Vee V."/>
            <person name="English A."/>
            <person name="Wang M."/>
            <person name="Skinner E."/>
            <person name="Han Y."/>
            <person name="Muzny D.M."/>
            <person name="Worley K.C."/>
            <person name="Gibbs R.A."/>
        </authorList>
    </citation>
    <scope>NUCLEOTIDE SEQUENCE</scope>
</reference>
<feature type="transmembrane region" description="Helical" evidence="2">
    <location>
        <begin position="409"/>
        <end position="430"/>
    </location>
</feature>
<dbReference type="Proteomes" id="UP000007110">
    <property type="component" value="Unassembled WGS sequence"/>
</dbReference>
<protein>
    <submittedName>
        <fullName evidence="3">Uncharacterized protein</fullName>
    </submittedName>
</protein>
<evidence type="ECO:0000256" key="1">
    <source>
        <dbReference type="SAM" id="MobiDB-lite"/>
    </source>
</evidence>
<feature type="transmembrane region" description="Helical" evidence="2">
    <location>
        <begin position="474"/>
        <end position="496"/>
    </location>
</feature>
<dbReference type="EnsemblMetazoa" id="XM_001200312">
    <property type="protein sequence ID" value="XP_001200312"/>
    <property type="gene ID" value="LOC764104"/>
</dbReference>
<keyword evidence="4" id="KW-1185">Reference proteome</keyword>
<dbReference type="RefSeq" id="XP_001200312.2">
    <property type="nucleotide sequence ID" value="XM_001200312.4"/>
</dbReference>
<dbReference type="InterPro" id="IPR011701">
    <property type="entry name" value="MFS"/>
</dbReference>
<dbReference type="GeneID" id="764104"/>
<evidence type="ECO:0000313" key="4">
    <source>
        <dbReference type="Proteomes" id="UP000007110"/>
    </source>
</evidence>
<dbReference type="GO" id="GO:0005886">
    <property type="term" value="C:plasma membrane"/>
    <property type="evidence" value="ECO:0000318"/>
    <property type="project" value="GO_Central"/>
</dbReference>
<keyword evidence="2" id="KW-0472">Membrane</keyword>
<feature type="compositionally biased region" description="Acidic residues" evidence="1">
    <location>
        <begin position="212"/>
        <end position="223"/>
    </location>
</feature>
<dbReference type="InterPro" id="IPR050327">
    <property type="entry name" value="Proton-linked_MCT"/>
</dbReference>
<feature type="transmembrane region" description="Helical" evidence="2">
    <location>
        <begin position="12"/>
        <end position="37"/>
    </location>
</feature>
<accession>A0A7M7GA52</accession>
<dbReference type="Pfam" id="PF07690">
    <property type="entry name" value="MFS_1"/>
    <property type="match status" value="1"/>
</dbReference>
<dbReference type="SUPFAM" id="SSF103473">
    <property type="entry name" value="MFS general substrate transporter"/>
    <property type="match status" value="1"/>
</dbReference>
<dbReference type="Gene3D" id="1.20.1250.20">
    <property type="entry name" value="MFS general substrate transporter like domains"/>
    <property type="match status" value="1"/>
</dbReference>
<feature type="region of interest" description="Disordered" evidence="1">
    <location>
        <begin position="201"/>
        <end position="228"/>
    </location>
</feature>
<dbReference type="GO" id="GO:0008028">
    <property type="term" value="F:monocarboxylic acid transmembrane transporter activity"/>
    <property type="evidence" value="ECO:0000318"/>
    <property type="project" value="GO_Central"/>
</dbReference>
<keyword evidence="2" id="KW-1133">Transmembrane helix</keyword>
<keyword evidence="2" id="KW-0812">Transmembrane</keyword>
<feature type="transmembrane region" description="Helical" evidence="2">
    <location>
        <begin position="353"/>
        <end position="376"/>
    </location>
</feature>
<dbReference type="InterPro" id="IPR036259">
    <property type="entry name" value="MFS_trans_sf"/>
</dbReference>
<sequence length="503" mass="54490">MANCEGFRNRAALKLVLALFLQTCYVLGTVKSIGVYLPELKVGLGLTSTDIGLDLGLFSAFAFGSGPIVAFLYQRLHGGYRRLLVMTGAFLAPGGLILGYLVTNNAQLASCLIASGLGYNILSISVVITLSNESGDAFIIFYGIGKSGYAFGMTFVPLLADYLMDIYDWRGSLLIIGGIMTHLIPLMMIVDINTARHCIQDAPGSSNSGAENPDESPDATDEESSARLVERASIRQQDEVTINGFCDQRPPGYGDNSTGKDNGHMDEVYEETTNDEIGLTKIPSVSSWHLDMRMNCSELCGCAIRILQNSVYNRDRWLVLLMFASLVYAMGSGSWYAFLIPRAVGRGIETRRALFLAYSSAAAAFITRCFGGLLVYKKIFSAQRLFSFLTLLNVASLLVDIFVPNVAVMIVTSFISSLSISFRNTLALVICKERALHAEFPLILASVDIVSGLGVLFGEWLSGFVADVYGSFNASFMFIAAVDGLVFCLMVPPMIAGNIPARS</sequence>
<proteinExistence type="predicted"/>
<feature type="transmembrane region" description="Helical" evidence="2">
    <location>
        <begin position="172"/>
        <end position="190"/>
    </location>
</feature>
<feature type="transmembrane region" description="Helical" evidence="2">
    <location>
        <begin position="137"/>
        <end position="160"/>
    </location>
</feature>
<evidence type="ECO:0000256" key="2">
    <source>
        <dbReference type="SAM" id="Phobius"/>
    </source>
</evidence>
<feature type="transmembrane region" description="Helical" evidence="2">
    <location>
        <begin position="107"/>
        <end position="130"/>
    </location>
</feature>
<dbReference type="InParanoid" id="A0A7M7GA52"/>
<dbReference type="OMA" id="QNERTTG"/>
<feature type="transmembrane region" description="Helical" evidence="2">
    <location>
        <begin position="317"/>
        <end position="338"/>
    </location>
</feature>
<feature type="transmembrane region" description="Helical" evidence="2">
    <location>
        <begin position="83"/>
        <end position="101"/>
    </location>
</feature>
<dbReference type="PANTHER" id="PTHR11360">
    <property type="entry name" value="MONOCARBOXYLATE TRANSPORTER"/>
    <property type="match status" value="1"/>
</dbReference>
<dbReference type="KEGG" id="spu:764104"/>
<dbReference type="AlphaFoldDB" id="A0A7M7GA52"/>
<feature type="transmembrane region" description="Helical" evidence="2">
    <location>
        <begin position="442"/>
        <end position="462"/>
    </location>
</feature>
<feature type="transmembrane region" description="Helical" evidence="2">
    <location>
        <begin position="385"/>
        <end position="403"/>
    </location>
</feature>
<evidence type="ECO:0000313" key="3">
    <source>
        <dbReference type="EnsemblMetazoa" id="XP_001200312"/>
    </source>
</evidence>
<dbReference type="OrthoDB" id="2213137at2759"/>